<evidence type="ECO:0000259" key="1">
    <source>
        <dbReference type="Pfam" id="PF00082"/>
    </source>
</evidence>
<feature type="domain" description="Peptidase S8/S53" evidence="1">
    <location>
        <begin position="3"/>
        <end position="168"/>
    </location>
</feature>
<dbReference type="PROSITE" id="PS51892">
    <property type="entry name" value="SUBTILASE"/>
    <property type="match status" value="1"/>
</dbReference>
<dbReference type="Gene3D" id="3.40.50.200">
    <property type="entry name" value="Peptidase S8/S53 domain"/>
    <property type="match status" value="1"/>
</dbReference>
<protein>
    <recommendedName>
        <fullName evidence="1">Peptidase S8/S53 domain-containing protein</fullName>
    </recommendedName>
</protein>
<gene>
    <name evidence="2" type="ORF">METZ01_LOCUS475389</name>
</gene>
<dbReference type="GO" id="GO:0004252">
    <property type="term" value="F:serine-type endopeptidase activity"/>
    <property type="evidence" value="ECO:0007669"/>
    <property type="project" value="InterPro"/>
</dbReference>
<organism evidence="2">
    <name type="scientific">marine metagenome</name>
    <dbReference type="NCBI Taxonomy" id="408172"/>
    <lineage>
        <taxon>unclassified sequences</taxon>
        <taxon>metagenomes</taxon>
        <taxon>ecological metagenomes</taxon>
    </lineage>
</organism>
<dbReference type="AlphaFoldDB" id="A0A383BT92"/>
<sequence>AAGALAMGGAGNFAAGPRGKPTGKQIGLPKDIPCVVAVAGTTKDRATVSFSSKGPCYWENVAFFSDYPKKKPLSKPDVTAFPTGYPMWTYPPNRQTKARGWSEISAEDGASLVVGPGGNSFSGPHGVGVAALVFSVNPEMNAWEVKELLERTAVDLGPKGVDTQYGAGLLDALAAVREAKKN</sequence>
<dbReference type="EMBL" id="UINC01202636">
    <property type="protein sequence ID" value="SVE22535.1"/>
    <property type="molecule type" value="Genomic_DNA"/>
</dbReference>
<dbReference type="SUPFAM" id="SSF52743">
    <property type="entry name" value="Subtilisin-like"/>
    <property type="match status" value="1"/>
</dbReference>
<accession>A0A383BT92</accession>
<dbReference type="Pfam" id="PF00082">
    <property type="entry name" value="Peptidase_S8"/>
    <property type="match status" value="1"/>
</dbReference>
<dbReference type="InterPro" id="IPR036852">
    <property type="entry name" value="Peptidase_S8/S53_dom_sf"/>
</dbReference>
<feature type="non-terminal residue" evidence="2">
    <location>
        <position position="1"/>
    </location>
</feature>
<proteinExistence type="predicted"/>
<name>A0A383BT92_9ZZZZ</name>
<dbReference type="GO" id="GO:0006508">
    <property type="term" value="P:proteolysis"/>
    <property type="evidence" value="ECO:0007669"/>
    <property type="project" value="InterPro"/>
</dbReference>
<reference evidence="2" key="1">
    <citation type="submission" date="2018-05" db="EMBL/GenBank/DDBJ databases">
        <authorList>
            <person name="Lanie J.A."/>
            <person name="Ng W.-L."/>
            <person name="Kazmierczak K.M."/>
            <person name="Andrzejewski T.M."/>
            <person name="Davidsen T.M."/>
            <person name="Wayne K.J."/>
            <person name="Tettelin H."/>
            <person name="Glass J.I."/>
            <person name="Rusch D."/>
            <person name="Podicherti R."/>
            <person name="Tsui H.-C.T."/>
            <person name="Winkler M.E."/>
        </authorList>
    </citation>
    <scope>NUCLEOTIDE SEQUENCE</scope>
</reference>
<evidence type="ECO:0000313" key="2">
    <source>
        <dbReference type="EMBL" id="SVE22535.1"/>
    </source>
</evidence>
<dbReference type="InterPro" id="IPR000209">
    <property type="entry name" value="Peptidase_S8/S53_dom"/>
</dbReference>